<evidence type="ECO:0000313" key="4">
    <source>
        <dbReference type="Proteomes" id="UP001196408"/>
    </source>
</evidence>
<evidence type="ECO:0000313" key="3">
    <source>
        <dbReference type="EMBL" id="MBV3383811.1"/>
    </source>
</evidence>
<dbReference type="AlphaFoldDB" id="A0AAW4MTY7"/>
<dbReference type="EMBL" id="JAHOEF010000159">
    <property type="protein sequence ID" value="MBV3383811.1"/>
    <property type="molecule type" value="Genomic_DNA"/>
</dbReference>
<dbReference type="InterPro" id="IPR008490">
    <property type="entry name" value="Transposase_InsH_N"/>
</dbReference>
<dbReference type="Pfam" id="PF13751">
    <property type="entry name" value="DDE_Tnp_1_6"/>
    <property type="match status" value="1"/>
</dbReference>
<feature type="domain" description="Transposase InsH N-terminal" evidence="1">
    <location>
        <begin position="29"/>
        <end position="118"/>
    </location>
</feature>
<evidence type="ECO:0000259" key="1">
    <source>
        <dbReference type="Pfam" id="PF05598"/>
    </source>
</evidence>
<name>A0AAW4MTY7_9FIRM</name>
<reference evidence="3" key="1">
    <citation type="submission" date="2021-06" db="EMBL/GenBank/DDBJ databases">
        <title>Collection of gut derived symbiotic bacterial strains cultured from healthy donors.</title>
        <authorList>
            <person name="Lin H."/>
            <person name="Littmann E."/>
            <person name="Pamer E.G."/>
        </authorList>
    </citation>
    <scope>NUCLEOTIDE SEQUENCE</scope>
    <source>
        <strain evidence="3">MSK.21.82</strain>
    </source>
</reference>
<protein>
    <submittedName>
        <fullName evidence="3">Transposase</fullName>
    </submittedName>
</protein>
<sequence>MWYILFAMIHQQDYTAYQTYALLDFNISFEKDVPADDISRNVIEVTERIDINKFVDFTHRNSHGYDGLMMLRLLLLAFADNGYASTRKLAELCRTDIRYMFIAQNQKPSHQAFQRFIHDDLIMSVEDIFYEMNRIMEDELPIDTDVLCIDGTKYEANANKNTFIWRKNTVRHRERQWKKCNDTIKRINKFFKEQNINCRYSILREPNIDYLLRVTDKIEIYMKDNGIEFVHGKGCRKSDIQKLYDELAKEAMKLFEYALHFDMLGDRNSCSKTDPDATFMHMKYDYYNHTNVFKPGYNVQVGVSDGFIRNIYVSSDCSDIQTYIPFMEKYKLMYGKLPLKTPADAGYGSYDNYMYCRENGIELFMKYPGYYEESKKTNDKNRFRASHFDRTEDGGYICPAGHEFEVDKLTTDTRGVYARNNIKLINHHCESCPFRSRCTKSRIGRSINYCKELDEFHNEVRKNVTSEEGKKLMFKRDNEAEGTFGDLKENMGYDRLYRRGHDNVQMEIYL</sequence>
<dbReference type="PANTHER" id="PTHR33408">
    <property type="entry name" value="TRANSPOSASE"/>
    <property type="match status" value="1"/>
</dbReference>
<feature type="non-terminal residue" evidence="3">
    <location>
        <position position="510"/>
    </location>
</feature>
<dbReference type="InterPro" id="IPR025668">
    <property type="entry name" value="Tnp_DDE_dom"/>
</dbReference>
<comment type="caution">
    <text evidence="3">The sequence shown here is derived from an EMBL/GenBank/DDBJ whole genome shotgun (WGS) entry which is preliminary data.</text>
</comment>
<proteinExistence type="predicted"/>
<accession>A0AAW4MTY7</accession>
<feature type="domain" description="Transposase DDE" evidence="2">
    <location>
        <begin position="397"/>
        <end position="509"/>
    </location>
</feature>
<organism evidence="3 4">
    <name type="scientific">Catenibacterium mitsuokai</name>
    <dbReference type="NCBI Taxonomy" id="100886"/>
    <lineage>
        <taxon>Bacteria</taxon>
        <taxon>Bacillati</taxon>
        <taxon>Bacillota</taxon>
        <taxon>Erysipelotrichia</taxon>
        <taxon>Erysipelotrichales</taxon>
        <taxon>Coprobacillaceae</taxon>
        <taxon>Catenibacterium</taxon>
    </lineage>
</organism>
<evidence type="ECO:0000259" key="2">
    <source>
        <dbReference type="Pfam" id="PF13751"/>
    </source>
</evidence>
<dbReference type="Pfam" id="PF05598">
    <property type="entry name" value="DUF772"/>
    <property type="match status" value="1"/>
</dbReference>
<dbReference type="RefSeq" id="WP_217748439.1">
    <property type="nucleotide sequence ID" value="NZ_JAHOEF010000159.1"/>
</dbReference>
<dbReference type="PANTHER" id="PTHR33408:SF2">
    <property type="entry name" value="TRANSPOSASE DDE DOMAIN-CONTAINING PROTEIN"/>
    <property type="match status" value="1"/>
</dbReference>
<gene>
    <name evidence="3" type="ORF">KSV97_11465</name>
</gene>
<dbReference type="Proteomes" id="UP001196408">
    <property type="component" value="Unassembled WGS sequence"/>
</dbReference>